<dbReference type="SUPFAM" id="SSF53474">
    <property type="entry name" value="alpha/beta-Hydrolases"/>
    <property type="match status" value="1"/>
</dbReference>
<accession>A0A124EH18</accession>
<reference evidence="1 2" key="1">
    <citation type="submission" date="2015-12" db="EMBL/GenBank/DDBJ databases">
        <title>Draft Genome Sequence of Olsenella scatoligenes SK9K4T; a Producer of 3-Methylindole- (skatole) and 4-Methylphenol- (p-cresol) Isolated from Pig Feces.</title>
        <authorList>
            <person name="Li X."/>
            <person name="Borg B."/>
            <person name="Canibe N."/>
        </authorList>
    </citation>
    <scope>NUCLEOTIDE SEQUENCE [LARGE SCALE GENOMIC DNA]</scope>
    <source>
        <strain evidence="1 2">SK9K4</strain>
    </source>
</reference>
<dbReference type="InterPro" id="IPR001563">
    <property type="entry name" value="Peptidase_S10"/>
</dbReference>
<protein>
    <recommendedName>
        <fullName evidence="3">Peptidase S10</fullName>
    </recommendedName>
</protein>
<dbReference type="Pfam" id="PF00450">
    <property type="entry name" value="Peptidase_S10"/>
    <property type="match status" value="1"/>
</dbReference>
<dbReference type="OrthoDB" id="9770107at2"/>
<comment type="caution">
    <text evidence="1">The sequence shown here is derived from an EMBL/GenBank/DDBJ whole genome shotgun (WGS) entry which is preliminary data.</text>
</comment>
<name>A0A124EH18_TRASO</name>
<sequence>MGECECGCGCECNCEASANEVPEAKSAQLTWHVGDETIDYVATAGHLDIIDREKVLEGRMFNVSYVAKAIDGSEVDSHTRPVTFCYNGGPGSASVPINFGGLGPRRVVTHGMDFVGAGYEVVDNPGTLLRESDLVFPDALGTGWSFVAEGYDTKRVYGLEEDARTFCRAICQWLDENDRWGSPLYIFGESYGTMRSAVLMRYLGEAHVPLAGVVMLSAYYDWTQNLPGNDLYYVGMVPTFASTAQYFGLVGQGVDEDEWFDKASAFAGGEYARGIFQGDEIDPAEKDALAEHLSAFVGLPKDYLLARNNRVELEDFRKDLLASRGLVCGRLDQRFTETSLLPGQRASFYFACEDPANHALESCWYAAFRDFLRSDLGYEGPAEYRLSVWGEIGIGWNWVHDEPGFDETTVAAPNLAYDIAVALRRSPTTKLCILGGRYDTATPWWNVRHTMSQLYLPDALKRQITWHRYGCGHMAYTDEPTLHAMAADLREFYRK</sequence>
<evidence type="ECO:0000313" key="1">
    <source>
        <dbReference type="EMBL" id="KUH59259.1"/>
    </source>
</evidence>
<evidence type="ECO:0000313" key="2">
    <source>
        <dbReference type="Proteomes" id="UP000054078"/>
    </source>
</evidence>
<dbReference type="STRING" id="1299998.AUL39_02720"/>
<organism evidence="1 2">
    <name type="scientific">Tractidigestivibacter scatoligenes</name>
    <name type="common">Olsenella scatoligenes</name>
    <dbReference type="NCBI Taxonomy" id="1299998"/>
    <lineage>
        <taxon>Bacteria</taxon>
        <taxon>Bacillati</taxon>
        <taxon>Actinomycetota</taxon>
        <taxon>Coriobacteriia</taxon>
        <taxon>Coriobacteriales</taxon>
        <taxon>Atopobiaceae</taxon>
        <taxon>Tractidigestivibacter</taxon>
    </lineage>
</organism>
<dbReference type="GO" id="GO:0006508">
    <property type="term" value="P:proteolysis"/>
    <property type="evidence" value="ECO:0007669"/>
    <property type="project" value="InterPro"/>
</dbReference>
<dbReference type="EMBL" id="LOJF01000001">
    <property type="protein sequence ID" value="KUH59259.1"/>
    <property type="molecule type" value="Genomic_DNA"/>
</dbReference>
<dbReference type="Proteomes" id="UP000054078">
    <property type="component" value="Unassembled WGS sequence"/>
</dbReference>
<dbReference type="Gene3D" id="3.40.50.1820">
    <property type="entry name" value="alpha/beta hydrolase"/>
    <property type="match status" value="1"/>
</dbReference>
<keyword evidence="2" id="KW-1185">Reference proteome</keyword>
<gene>
    <name evidence="1" type="ORF">AUL39_02720</name>
</gene>
<dbReference type="RefSeq" id="WP_059053367.1">
    <property type="nucleotide sequence ID" value="NZ_LOJF01000001.1"/>
</dbReference>
<proteinExistence type="predicted"/>
<dbReference type="InterPro" id="IPR029058">
    <property type="entry name" value="AB_hydrolase_fold"/>
</dbReference>
<evidence type="ECO:0008006" key="3">
    <source>
        <dbReference type="Google" id="ProtNLM"/>
    </source>
</evidence>
<dbReference type="AlphaFoldDB" id="A0A124EH18"/>
<dbReference type="GO" id="GO:0004185">
    <property type="term" value="F:serine-type carboxypeptidase activity"/>
    <property type="evidence" value="ECO:0007669"/>
    <property type="project" value="InterPro"/>
</dbReference>